<dbReference type="EMBL" id="LXQA010496644">
    <property type="protein sequence ID" value="MCI55459.1"/>
    <property type="molecule type" value="Genomic_DNA"/>
</dbReference>
<dbReference type="AlphaFoldDB" id="A0A392T342"/>
<accession>A0A392T342</accession>
<sequence length="47" mass="4887">ACGAARHQSLESAKALCELRVAQASWRGAPLNQDHSGASLSIARRAA</sequence>
<dbReference type="Proteomes" id="UP000265520">
    <property type="component" value="Unassembled WGS sequence"/>
</dbReference>
<evidence type="ECO:0000313" key="1">
    <source>
        <dbReference type="EMBL" id="MCI55459.1"/>
    </source>
</evidence>
<reference evidence="1 2" key="1">
    <citation type="journal article" date="2018" name="Front. Plant Sci.">
        <title>Red Clover (Trifolium pratense) and Zigzag Clover (T. medium) - A Picture of Genomic Similarities and Differences.</title>
        <authorList>
            <person name="Dluhosova J."/>
            <person name="Istvanek J."/>
            <person name="Nedelnik J."/>
            <person name="Repkova J."/>
        </authorList>
    </citation>
    <scope>NUCLEOTIDE SEQUENCE [LARGE SCALE GENOMIC DNA]</scope>
    <source>
        <strain evidence="2">cv. 10/8</strain>
        <tissue evidence="1">Leaf</tissue>
    </source>
</reference>
<proteinExistence type="predicted"/>
<keyword evidence="2" id="KW-1185">Reference proteome</keyword>
<organism evidence="1 2">
    <name type="scientific">Trifolium medium</name>
    <dbReference type="NCBI Taxonomy" id="97028"/>
    <lineage>
        <taxon>Eukaryota</taxon>
        <taxon>Viridiplantae</taxon>
        <taxon>Streptophyta</taxon>
        <taxon>Embryophyta</taxon>
        <taxon>Tracheophyta</taxon>
        <taxon>Spermatophyta</taxon>
        <taxon>Magnoliopsida</taxon>
        <taxon>eudicotyledons</taxon>
        <taxon>Gunneridae</taxon>
        <taxon>Pentapetalae</taxon>
        <taxon>rosids</taxon>
        <taxon>fabids</taxon>
        <taxon>Fabales</taxon>
        <taxon>Fabaceae</taxon>
        <taxon>Papilionoideae</taxon>
        <taxon>50 kb inversion clade</taxon>
        <taxon>NPAAA clade</taxon>
        <taxon>Hologalegina</taxon>
        <taxon>IRL clade</taxon>
        <taxon>Trifolieae</taxon>
        <taxon>Trifolium</taxon>
    </lineage>
</organism>
<evidence type="ECO:0000313" key="2">
    <source>
        <dbReference type="Proteomes" id="UP000265520"/>
    </source>
</evidence>
<feature type="non-terminal residue" evidence="1">
    <location>
        <position position="1"/>
    </location>
</feature>
<comment type="caution">
    <text evidence="1">The sequence shown here is derived from an EMBL/GenBank/DDBJ whole genome shotgun (WGS) entry which is preliminary data.</text>
</comment>
<protein>
    <submittedName>
        <fullName evidence="1">Uncharacterized protein</fullName>
    </submittedName>
</protein>
<name>A0A392T342_9FABA</name>